<dbReference type="GO" id="GO:0000977">
    <property type="term" value="F:RNA polymerase II transcription regulatory region sequence-specific DNA binding"/>
    <property type="evidence" value="ECO:0007669"/>
    <property type="project" value="TreeGrafter"/>
</dbReference>
<dbReference type="Pfam" id="PF01857">
    <property type="entry name" value="RB_B"/>
    <property type="match status" value="1"/>
</dbReference>
<dbReference type="Pfam" id="PF11934">
    <property type="entry name" value="DUF3452"/>
    <property type="match status" value="1"/>
</dbReference>
<evidence type="ECO:0000313" key="13">
    <source>
        <dbReference type="EMBL" id="KAJ1695073.1"/>
    </source>
</evidence>
<organism evidence="13 14">
    <name type="scientific">Rhynchospora breviuscula</name>
    <dbReference type="NCBI Taxonomy" id="2022672"/>
    <lineage>
        <taxon>Eukaryota</taxon>
        <taxon>Viridiplantae</taxon>
        <taxon>Streptophyta</taxon>
        <taxon>Embryophyta</taxon>
        <taxon>Tracheophyta</taxon>
        <taxon>Spermatophyta</taxon>
        <taxon>Magnoliopsida</taxon>
        <taxon>Liliopsida</taxon>
        <taxon>Poales</taxon>
        <taxon>Cyperaceae</taxon>
        <taxon>Cyperoideae</taxon>
        <taxon>Rhynchosporeae</taxon>
        <taxon>Rhynchospora</taxon>
    </lineage>
</organism>
<keyword evidence="4" id="KW-0805">Transcription regulation</keyword>
<dbReference type="Gene3D" id="1.10.472.140">
    <property type="match status" value="1"/>
</dbReference>
<feature type="region of interest" description="Disordered" evidence="9">
    <location>
        <begin position="852"/>
        <end position="877"/>
    </location>
</feature>
<comment type="caution">
    <text evidence="13">The sequence shown here is derived from an EMBL/GenBank/DDBJ whole genome shotgun (WGS) entry which is preliminary data.</text>
</comment>
<dbReference type="FunFam" id="1.10.472.140:FF:000003">
    <property type="entry name" value="Retinoblastoma-related protein 1"/>
    <property type="match status" value="1"/>
</dbReference>
<dbReference type="SUPFAM" id="SSF47954">
    <property type="entry name" value="Cyclin-like"/>
    <property type="match status" value="2"/>
</dbReference>
<dbReference type="InterPro" id="IPR028309">
    <property type="entry name" value="RB_fam"/>
</dbReference>
<dbReference type="GO" id="GO:2000134">
    <property type="term" value="P:negative regulation of G1/S transition of mitotic cell cycle"/>
    <property type="evidence" value="ECO:0007669"/>
    <property type="project" value="TreeGrafter"/>
</dbReference>
<evidence type="ECO:0000256" key="9">
    <source>
        <dbReference type="SAM" id="MobiDB-lite"/>
    </source>
</evidence>
<dbReference type="Pfam" id="PF01858">
    <property type="entry name" value="RB_A"/>
    <property type="match status" value="1"/>
</dbReference>
<evidence type="ECO:0000256" key="8">
    <source>
        <dbReference type="ARBA" id="ARBA00025018"/>
    </source>
</evidence>
<evidence type="ECO:0000259" key="10">
    <source>
        <dbReference type="SMART" id="SM00385"/>
    </source>
</evidence>
<dbReference type="SMART" id="SM01367">
    <property type="entry name" value="DUF3452"/>
    <property type="match status" value="1"/>
</dbReference>
<feature type="domain" description="Retinoblastoma-associated protein A-box" evidence="12">
    <location>
        <begin position="403"/>
        <end position="590"/>
    </location>
</feature>
<dbReference type="GO" id="GO:0005634">
    <property type="term" value="C:nucleus"/>
    <property type="evidence" value="ECO:0007669"/>
    <property type="project" value="UniProtKB-SubCell"/>
</dbReference>
<keyword evidence="5" id="KW-0804">Transcription</keyword>
<evidence type="ECO:0000256" key="5">
    <source>
        <dbReference type="ARBA" id="ARBA00023163"/>
    </source>
</evidence>
<evidence type="ECO:0000256" key="3">
    <source>
        <dbReference type="ARBA" id="ARBA00022491"/>
    </source>
</evidence>
<evidence type="ECO:0000256" key="1">
    <source>
        <dbReference type="ARBA" id="ARBA00004123"/>
    </source>
</evidence>
<comment type="similarity">
    <text evidence="2">Belongs to the retinoblastoma protein (RB) family.</text>
</comment>
<comment type="subcellular location">
    <subcellularLocation>
        <location evidence="1">Nucleus</location>
    </subcellularLocation>
</comment>
<keyword evidence="7" id="KW-0131">Cell cycle</keyword>
<dbReference type="AlphaFoldDB" id="A0A9Q0CJM4"/>
<dbReference type="OrthoDB" id="844594at2759"/>
<dbReference type="PANTHER" id="PTHR13742">
    <property type="entry name" value="RETINOBLASTOMA-ASSOCIATED PROTEIN RB -RELATED"/>
    <property type="match status" value="1"/>
</dbReference>
<dbReference type="InterPro" id="IPR036915">
    <property type="entry name" value="Cyclin-like_sf"/>
</dbReference>
<protein>
    <recommendedName>
        <fullName evidence="15">Retinoblastoma-related protein</fullName>
    </recommendedName>
</protein>
<evidence type="ECO:0000256" key="6">
    <source>
        <dbReference type="ARBA" id="ARBA00023242"/>
    </source>
</evidence>
<evidence type="ECO:0000256" key="2">
    <source>
        <dbReference type="ARBA" id="ARBA00009475"/>
    </source>
</evidence>
<gene>
    <name evidence="13" type="ORF">LUZ63_011771</name>
</gene>
<reference evidence="13" key="1">
    <citation type="journal article" date="2022" name="Cell">
        <title>Repeat-based holocentromeres influence genome architecture and karyotype evolution.</title>
        <authorList>
            <person name="Hofstatter P.G."/>
            <person name="Thangavel G."/>
            <person name="Lux T."/>
            <person name="Neumann P."/>
            <person name="Vondrak T."/>
            <person name="Novak P."/>
            <person name="Zhang M."/>
            <person name="Costa L."/>
            <person name="Castellani M."/>
            <person name="Scott A."/>
            <person name="Toegelov H."/>
            <person name="Fuchs J."/>
            <person name="Mata-Sucre Y."/>
            <person name="Dias Y."/>
            <person name="Vanzela A.L.L."/>
            <person name="Huettel B."/>
            <person name="Almeida C.C.S."/>
            <person name="Simkova H."/>
            <person name="Souza G."/>
            <person name="Pedrosa-Harand A."/>
            <person name="Macas J."/>
            <person name="Mayer K.F.X."/>
            <person name="Houben A."/>
            <person name="Marques A."/>
        </authorList>
    </citation>
    <scope>NUCLEOTIDE SEQUENCE</scope>
    <source>
        <strain evidence="13">RhyBre1mFocal</strain>
    </source>
</reference>
<dbReference type="InterPro" id="IPR002720">
    <property type="entry name" value="RB_A"/>
</dbReference>
<dbReference type="Proteomes" id="UP001151287">
    <property type="component" value="Unassembled WGS sequence"/>
</dbReference>
<dbReference type="InterPro" id="IPR002719">
    <property type="entry name" value="RB_B"/>
</dbReference>
<dbReference type="EMBL" id="JAMQYH010000003">
    <property type="protein sequence ID" value="KAJ1695073.1"/>
    <property type="molecule type" value="Genomic_DNA"/>
</dbReference>
<dbReference type="GO" id="GO:0030154">
    <property type="term" value="P:cell differentiation"/>
    <property type="evidence" value="ECO:0007669"/>
    <property type="project" value="TreeGrafter"/>
</dbReference>
<keyword evidence="14" id="KW-1185">Reference proteome</keyword>
<dbReference type="FunFam" id="1.10.472.10:FF:000030">
    <property type="entry name" value="Retinoblastoma-related protein 1"/>
    <property type="match status" value="1"/>
</dbReference>
<comment type="function">
    <text evidence="8">Regulator of biological processes that recruits a histone deacetylase to control gene transcription. May play a role in the entry into mitosis, negatively regulating the cell proliferation. Formation of stable complexes with geminiviridae replication-associated proteins may create a cellular environment which favors viral DNA replication.</text>
</comment>
<dbReference type="InterPro" id="IPR024599">
    <property type="entry name" value="RB_N"/>
</dbReference>
<dbReference type="PANTHER" id="PTHR13742:SF17">
    <property type="entry name" value="RE32990P-RELATED"/>
    <property type="match status" value="1"/>
</dbReference>
<keyword evidence="3" id="KW-0678">Repressor</keyword>
<evidence type="ECO:0000313" key="14">
    <source>
        <dbReference type="Proteomes" id="UP001151287"/>
    </source>
</evidence>
<dbReference type="GO" id="GO:0000785">
    <property type="term" value="C:chromatin"/>
    <property type="evidence" value="ECO:0007669"/>
    <property type="project" value="TreeGrafter"/>
</dbReference>
<evidence type="ECO:0000256" key="7">
    <source>
        <dbReference type="ARBA" id="ARBA00023306"/>
    </source>
</evidence>
<dbReference type="SMART" id="SM01368">
    <property type="entry name" value="RB_A"/>
    <property type="match status" value="1"/>
</dbReference>
<evidence type="ECO:0000259" key="12">
    <source>
        <dbReference type="SMART" id="SM01368"/>
    </source>
</evidence>
<name>A0A9Q0CJM4_9POAL</name>
<dbReference type="Gene3D" id="1.10.472.10">
    <property type="entry name" value="Cyclin-like"/>
    <property type="match status" value="2"/>
</dbReference>
<dbReference type="GO" id="GO:0032875">
    <property type="term" value="P:regulation of DNA endoreduplication"/>
    <property type="evidence" value="ECO:0007669"/>
    <property type="project" value="UniProtKB-ARBA"/>
</dbReference>
<dbReference type="GO" id="GO:0005667">
    <property type="term" value="C:transcription regulator complex"/>
    <property type="evidence" value="ECO:0007669"/>
    <property type="project" value="TreeGrafter"/>
</dbReference>
<evidence type="ECO:0008006" key="15">
    <source>
        <dbReference type="Google" id="ProtNLM"/>
    </source>
</evidence>
<accession>A0A9Q0CJM4</accession>
<sequence>MKKEKLSNGASVEVDVGAMDAEFLHYCKVKIELEERMTKEAMHLYGVSKHILTSSMSTFGSGSAEEIKKFWLAFVVHCVTKLSKREPKKEKENQSTVTLCQIVRAFQLNIIEFFKEVPQFCLKAGYILEGLYGSDWERRLELKEMQANIVHLSLLSRYYKRAYEELFIINETNGLGNEETAGRYRFGWLLFLVLRVRALGQYKDLVTSTNALVSVLVILTMHMPAQLRNFRFANSSLFAKRSEKGVNVIASFCDKYHTSEEELRSSFERTNILIEDLLKKKPSPISHHLEKEALDSFDPEGLTYFEGLLEEKSCKLSLELLEKEYDYTIKTKGEIDERIFLNEENSLLGSGSLSGGAINFSGSKRKYDALGSPTKSVTGPMSPPLGCGPTSPTTLANHLAPFTPVSTAMTTAKWLRTSISPLPSQPSPTLQKFFSADLSANITRRAEIILRSIFTPTSHLDPIWAEQRKTEAQKLYYKVLEATCVAESSIRNGTKVVDLVPLLTNERFHRCMLACSAELVLATHKTVALMFPAVLEKTGITAFDLSKVIEGFVRHEETLPRELKRHLNGLEEKLLESLAWEKGSALYNSMVVARPGLAGEINRLGLLAEPMPSLDSIAANLNLTHGSVGLPPLPFPKIDSLCGDMRSPKRPRIEQRSVLVDPKQLKSPLREHHQTACSPLKSRLLPLQSSFASPTRPNPAADGQTCAETGIEIFFSKITKLAAIRIRTMCERMGLSQDVLEKVYHLVQRILTQNTPLFFNRHIDQIILCSLYGVSKISKLSLTFKEIILNYRKQPQCKSQVFRSVFVHWPSRSNTGKTGVEHVDIITFYNEVFVPSVKPLLVDLGPTFQKRNKSVEGGSTAQGGQLPGSPRVSNFPNIPDMSPKKVSASHNIYVSPLRSSKMDSLLSPSSKSYYACVGESTHAFQSPSKDLTAINNRLNCGRKVNGKLNFDMVSDSVVAGTFGHQNNGILNLGPKPIEVKSEPHD</sequence>
<proteinExistence type="inferred from homology"/>
<feature type="domain" description="Cyclin-like" evidence="10">
    <location>
        <begin position="724"/>
        <end position="842"/>
    </location>
</feature>
<dbReference type="InterPro" id="IPR013763">
    <property type="entry name" value="Cyclin-like_dom"/>
</dbReference>
<dbReference type="FunFam" id="1.10.472.10:FF:000067">
    <property type="entry name" value="Retinoblastoma-related protein 1"/>
    <property type="match status" value="1"/>
</dbReference>
<feature type="domain" description="Retinoblastoma-associated protein N-terminal" evidence="11">
    <location>
        <begin position="84"/>
        <end position="222"/>
    </location>
</feature>
<evidence type="ECO:0000256" key="4">
    <source>
        <dbReference type="ARBA" id="ARBA00023015"/>
    </source>
</evidence>
<dbReference type="GO" id="GO:0006357">
    <property type="term" value="P:regulation of transcription by RNA polymerase II"/>
    <property type="evidence" value="ECO:0007669"/>
    <property type="project" value="InterPro"/>
</dbReference>
<dbReference type="SMART" id="SM00385">
    <property type="entry name" value="CYCLIN"/>
    <property type="match status" value="1"/>
</dbReference>
<evidence type="ECO:0000259" key="11">
    <source>
        <dbReference type="SMART" id="SM01367"/>
    </source>
</evidence>
<keyword evidence="6" id="KW-0539">Nucleus</keyword>